<protein>
    <recommendedName>
        <fullName evidence="4">DUF4430 domain-containing protein</fullName>
    </recommendedName>
</protein>
<feature type="chain" id="PRO_5037573159" description="DUF4430 domain-containing protein" evidence="1">
    <location>
        <begin position="24"/>
        <end position="285"/>
    </location>
</feature>
<accession>A0A926DNW8</accession>
<evidence type="ECO:0000256" key="1">
    <source>
        <dbReference type="SAM" id="SignalP"/>
    </source>
</evidence>
<dbReference type="Proteomes" id="UP000611762">
    <property type="component" value="Unassembled WGS sequence"/>
</dbReference>
<dbReference type="AlphaFoldDB" id="A0A926DNW8"/>
<reference evidence="2" key="1">
    <citation type="submission" date="2020-08" db="EMBL/GenBank/DDBJ databases">
        <title>Genome public.</title>
        <authorList>
            <person name="Liu C."/>
            <person name="Sun Q."/>
        </authorList>
    </citation>
    <scope>NUCLEOTIDE SEQUENCE</scope>
    <source>
        <strain evidence="2">H8</strain>
    </source>
</reference>
<dbReference type="RefSeq" id="WP_177677795.1">
    <property type="nucleotide sequence ID" value="NZ_JACRSU010000003.1"/>
</dbReference>
<gene>
    <name evidence="2" type="ORF">H8698_09145</name>
</gene>
<evidence type="ECO:0000313" key="3">
    <source>
        <dbReference type="Proteomes" id="UP000611762"/>
    </source>
</evidence>
<organism evidence="2 3">
    <name type="scientific">Congzhengia minquanensis</name>
    <dbReference type="NCBI Taxonomy" id="2763657"/>
    <lineage>
        <taxon>Bacteria</taxon>
        <taxon>Bacillati</taxon>
        <taxon>Bacillota</taxon>
        <taxon>Clostridia</taxon>
        <taxon>Eubacteriales</taxon>
        <taxon>Oscillospiraceae</taxon>
        <taxon>Congzhengia</taxon>
    </lineage>
</organism>
<evidence type="ECO:0008006" key="4">
    <source>
        <dbReference type="Google" id="ProtNLM"/>
    </source>
</evidence>
<keyword evidence="1" id="KW-0732">Signal</keyword>
<feature type="signal peptide" evidence="1">
    <location>
        <begin position="1"/>
        <end position="23"/>
    </location>
</feature>
<comment type="caution">
    <text evidence="2">The sequence shown here is derived from an EMBL/GenBank/DDBJ whole genome shotgun (WGS) entry which is preliminary data.</text>
</comment>
<proteinExistence type="predicted"/>
<name>A0A926DNW8_9FIRM</name>
<keyword evidence="3" id="KW-1185">Reference proteome</keyword>
<sequence length="285" mass="32737">MKKRLLYLLLAICFVLQTQVVFASSVTMYSADGRELIVAESEVEAQKTVGWFTAPPVLMYSADGRQLLVSGDEIELYQNVGWYLEPMSTMYAPFDRTIAVPTWQVQDYVNVGWFTTHDEALYNEIIPQIQYALSVTDYNGAIDICDDALDKFWDYENVFFEDIVNTVYVVMDTWRATVKQPVAAISSYVTDSYGIKQANIVLRNISYKEISAIELEFNCYNTFNEPVKYYGFGSSQFDGYAQQMSFGTLDTQSWHWSLYGYSETDRIKNIKITRVAFADGTVWTR</sequence>
<evidence type="ECO:0000313" key="2">
    <source>
        <dbReference type="EMBL" id="MBC8541137.1"/>
    </source>
</evidence>
<dbReference type="EMBL" id="JACRSU010000003">
    <property type="protein sequence ID" value="MBC8541137.1"/>
    <property type="molecule type" value="Genomic_DNA"/>
</dbReference>